<keyword evidence="4" id="KW-1185">Reference proteome</keyword>
<evidence type="ECO:0000256" key="2">
    <source>
        <dbReference type="SAM" id="SignalP"/>
    </source>
</evidence>
<name>A0AAV4HE99_9GAST</name>
<protein>
    <submittedName>
        <fullName evidence="3">Uncharacterized protein</fullName>
    </submittedName>
</protein>
<dbReference type="EMBL" id="BMAT01012664">
    <property type="protein sequence ID" value="GFR96563.1"/>
    <property type="molecule type" value="Genomic_DNA"/>
</dbReference>
<accession>A0AAV4HE99</accession>
<feature type="chain" id="PRO_5043685763" evidence="2">
    <location>
        <begin position="25"/>
        <end position="111"/>
    </location>
</feature>
<evidence type="ECO:0000313" key="4">
    <source>
        <dbReference type="Proteomes" id="UP000762676"/>
    </source>
</evidence>
<organism evidence="3 4">
    <name type="scientific">Elysia marginata</name>
    <dbReference type="NCBI Taxonomy" id="1093978"/>
    <lineage>
        <taxon>Eukaryota</taxon>
        <taxon>Metazoa</taxon>
        <taxon>Spiralia</taxon>
        <taxon>Lophotrochozoa</taxon>
        <taxon>Mollusca</taxon>
        <taxon>Gastropoda</taxon>
        <taxon>Heterobranchia</taxon>
        <taxon>Euthyneura</taxon>
        <taxon>Panpulmonata</taxon>
        <taxon>Sacoglossa</taxon>
        <taxon>Placobranchoidea</taxon>
        <taxon>Plakobranchidae</taxon>
        <taxon>Elysia</taxon>
    </lineage>
</organism>
<feature type="signal peptide" evidence="2">
    <location>
        <begin position="1"/>
        <end position="24"/>
    </location>
</feature>
<comment type="caution">
    <text evidence="3">The sequence shown here is derived from an EMBL/GenBank/DDBJ whole genome shotgun (WGS) entry which is preliminary data.</text>
</comment>
<reference evidence="3 4" key="1">
    <citation type="journal article" date="2021" name="Elife">
        <title>Chloroplast acquisition without the gene transfer in kleptoplastic sea slugs, Plakobranchus ocellatus.</title>
        <authorList>
            <person name="Maeda T."/>
            <person name="Takahashi S."/>
            <person name="Yoshida T."/>
            <person name="Shimamura S."/>
            <person name="Takaki Y."/>
            <person name="Nagai Y."/>
            <person name="Toyoda A."/>
            <person name="Suzuki Y."/>
            <person name="Arimoto A."/>
            <person name="Ishii H."/>
            <person name="Satoh N."/>
            <person name="Nishiyama T."/>
            <person name="Hasebe M."/>
            <person name="Maruyama T."/>
            <person name="Minagawa J."/>
            <person name="Obokata J."/>
            <person name="Shigenobu S."/>
        </authorList>
    </citation>
    <scope>NUCLEOTIDE SEQUENCE [LARGE SCALE GENOMIC DNA]</scope>
</reference>
<sequence length="111" mass="13139">MQSIIRRFVMKLIIIFQVQPTTLSTHSKSMTHIFSLEIETMPKNRQWDEIYHHTYHSPESPREDHLSGDSYYSQEPLGFDLEKTKQLSSETMKETSDQEPSATKVDHDQYY</sequence>
<evidence type="ECO:0000313" key="3">
    <source>
        <dbReference type="EMBL" id="GFR96563.1"/>
    </source>
</evidence>
<evidence type="ECO:0000256" key="1">
    <source>
        <dbReference type="SAM" id="MobiDB-lite"/>
    </source>
</evidence>
<dbReference type="Proteomes" id="UP000762676">
    <property type="component" value="Unassembled WGS sequence"/>
</dbReference>
<gene>
    <name evidence="3" type="ORF">ElyMa_006301500</name>
</gene>
<feature type="compositionally biased region" description="Basic and acidic residues" evidence="1">
    <location>
        <begin position="80"/>
        <end position="96"/>
    </location>
</feature>
<dbReference type="AlphaFoldDB" id="A0AAV4HE99"/>
<feature type="region of interest" description="Disordered" evidence="1">
    <location>
        <begin position="55"/>
        <end position="111"/>
    </location>
</feature>
<proteinExistence type="predicted"/>
<keyword evidence="2" id="KW-0732">Signal</keyword>